<keyword evidence="4" id="KW-0408">Iron</keyword>
<dbReference type="InterPro" id="IPR006656">
    <property type="entry name" value="Mopterin_OxRdtase"/>
</dbReference>
<dbReference type="InterPro" id="IPR009010">
    <property type="entry name" value="Asp_de-COase-like_dom_sf"/>
</dbReference>
<dbReference type="RefSeq" id="WP_248210198.1">
    <property type="nucleotide sequence ID" value="NZ_JALNMH010000011.1"/>
</dbReference>
<dbReference type="SMART" id="SM00926">
    <property type="entry name" value="Molybdop_Fe4S4"/>
    <property type="match status" value="1"/>
</dbReference>
<gene>
    <name evidence="7" type="ORF">M0G41_13275</name>
</gene>
<dbReference type="Gene3D" id="2.40.40.20">
    <property type="match status" value="1"/>
</dbReference>
<evidence type="ECO:0000259" key="6">
    <source>
        <dbReference type="PROSITE" id="PS51669"/>
    </source>
</evidence>
<keyword evidence="2" id="KW-0479">Metal-binding</keyword>
<dbReference type="InterPro" id="IPR006963">
    <property type="entry name" value="Mopterin_OxRdtase_4Fe-4S_dom"/>
</dbReference>
<sequence>MTASLHFRACPLCEALCGLQISVEDGEATAIRGDAQDPFSRGHICPKGNAILDLEADPDRLRRPLRRRGKDFEEIGWDEALGEAGERLAAVQGRHGPDALAAYVGNPNVHHFGHLAYLPLLLRAFRSRNVFSASSVDQWPHQLVNWAMYGHQFLLPVPDIDHTDYFLMLGANPVASNGSLMSVPDVTRRLKDLVARGRLVVIDPRRTETAAIASEHHFVRPGTDAWFLIALLQAMQRRSAPRTEAYAGRLAGFEAAMKAVAAIDVGDTAARCGIGQQSIEAIAGDFLDAPRAVAYGRMGLSTQDHGTLCQWLLQLINLFSGNLDRPGGSLPAEPVFPLTGPGTSAGHRDRWRSRVRGLPEFAGELPVAVLAEEIVTPGEGQVRGLFTCAGNPVLSTPDGARLDALLGSLECMVSVDLYVNETTRHADYILPPASFLTQHHYDLVFNGFAVRNVARLNLPIRARGKDERADWEILNGLAGAYAAAAGKEIKPLPEPRTLIAAGLRAGGSGITLDQLEAAPHGLDLGPLKPSLLRRLQTASGCIECAPPLFLDALGQLAAPASAAAEDGFPLRLIGRRHVRSNNSWMHNAARLVKGPTRHALWLHRDDLAAAGVASGEQVRLVSARGSVEIEVEASDDLAPGVACLPHGFGHQLDGVRLSRAREVAGANYNALSDPTRLDAPSGNAALNGIPVRVERL</sequence>
<dbReference type="PANTHER" id="PTHR43105:SF9">
    <property type="entry name" value="NADPH-FE(3+) OXIDOREDUCTASE SUBUNIT ALPHA"/>
    <property type="match status" value="1"/>
</dbReference>
<name>A0ABT0GJC3_9GAMM</name>
<dbReference type="InterPro" id="IPR050123">
    <property type="entry name" value="Prok_molybdopt-oxidoreductase"/>
</dbReference>
<evidence type="ECO:0000256" key="5">
    <source>
        <dbReference type="ARBA" id="ARBA00023014"/>
    </source>
</evidence>
<evidence type="ECO:0000256" key="4">
    <source>
        <dbReference type="ARBA" id="ARBA00023004"/>
    </source>
</evidence>
<feature type="domain" description="4Fe-4S Mo/W bis-MGD-type" evidence="6">
    <location>
        <begin position="3"/>
        <end position="59"/>
    </location>
</feature>
<reference evidence="7" key="1">
    <citation type="submission" date="2022-04" db="EMBL/GenBank/DDBJ databases">
        <title>Lysobacter sp. CAU 1642 isolated from sea sand.</title>
        <authorList>
            <person name="Kim W."/>
        </authorList>
    </citation>
    <scope>NUCLEOTIDE SEQUENCE</scope>
    <source>
        <strain evidence="7">CAU 1642</strain>
    </source>
</reference>
<dbReference type="SUPFAM" id="SSF53706">
    <property type="entry name" value="Formate dehydrogenase/DMSO reductase, domains 1-3"/>
    <property type="match status" value="1"/>
</dbReference>
<keyword evidence="8" id="KW-1185">Reference proteome</keyword>
<proteinExistence type="predicted"/>
<organism evidence="7 8">
    <name type="scientific">Pseudomarimonas salicorniae</name>
    <dbReference type="NCBI Taxonomy" id="2933270"/>
    <lineage>
        <taxon>Bacteria</taxon>
        <taxon>Pseudomonadati</taxon>
        <taxon>Pseudomonadota</taxon>
        <taxon>Gammaproteobacteria</taxon>
        <taxon>Lysobacterales</taxon>
        <taxon>Lysobacteraceae</taxon>
        <taxon>Pseudomarimonas</taxon>
    </lineage>
</organism>
<accession>A0ABT0GJC3</accession>
<keyword evidence="3" id="KW-0560">Oxidoreductase</keyword>
<evidence type="ECO:0000313" key="8">
    <source>
        <dbReference type="Proteomes" id="UP001431449"/>
    </source>
</evidence>
<keyword evidence="1" id="KW-0004">4Fe-4S</keyword>
<dbReference type="Gene3D" id="3.40.50.740">
    <property type="match status" value="1"/>
</dbReference>
<dbReference type="SUPFAM" id="SSF50692">
    <property type="entry name" value="ADC-like"/>
    <property type="match status" value="1"/>
</dbReference>
<evidence type="ECO:0000313" key="7">
    <source>
        <dbReference type="EMBL" id="MCK7594638.1"/>
    </source>
</evidence>
<dbReference type="PROSITE" id="PS51669">
    <property type="entry name" value="4FE4S_MOW_BIS_MGD"/>
    <property type="match status" value="1"/>
</dbReference>
<evidence type="ECO:0000256" key="3">
    <source>
        <dbReference type="ARBA" id="ARBA00023002"/>
    </source>
</evidence>
<dbReference type="InterPro" id="IPR006657">
    <property type="entry name" value="MoPterin_dinucl-bd_dom"/>
</dbReference>
<comment type="caution">
    <text evidence="7">The sequence shown here is derived from an EMBL/GenBank/DDBJ whole genome shotgun (WGS) entry which is preliminary data.</text>
</comment>
<evidence type="ECO:0000256" key="1">
    <source>
        <dbReference type="ARBA" id="ARBA00022485"/>
    </source>
</evidence>
<dbReference type="Gene3D" id="3.40.228.10">
    <property type="entry name" value="Dimethylsulfoxide Reductase, domain 2"/>
    <property type="match status" value="1"/>
</dbReference>
<dbReference type="Gene3D" id="2.20.25.90">
    <property type="entry name" value="ADC-like domains"/>
    <property type="match status" value="1"/>
</dbReference>
<dbReference type="Pfam" id="PF04879">
    <property type="entry name" value="Molybdop_Fe4S4"/>
    <property type="match status" value="1"/>
</dbReference>
<keyword evidence="5" id="KW-0411">Iron-sulfur</keyword>
<dbReference type="Proteomes" id="UP001431449">
    <property type="component" value="Unassembled WGS sequence"/>
</dbReference>
<protein>
    <submittedName>
        <fullName evidence="7">Molybdopterin-dependent oxidoreductase</fullName>
    </submittedName>
</protein>
<dbReference type="PANTHER" id="PTHR43105">
    <property type="entry name" value="RESPIRATORY NITRATE REDUCTASE"/>
    <property type="match status" value="1"/>
</dbReference>
<dbReference type="Pfam" id="PF01568">
    <property type="entry name" value="Molydop_binding"/>
    <property type="match status" value="1"/>
</dbReference>
<evidence type="ECO:0000256" key="2">
    <source>
        <dbReference type="ARBA" id="ARBA00022723"/>
    </source>
</evidence>
<dbReference type="Pfam" id="PF00384">
    <property type="entry name" value="Molybdopterin"/>
    <property type="match status" value="1"/>
</dbReference>
<dbReference type="EMBL" id="JALNMH010000011">
    <property type="protein sequence ID" value="MCK7594638.1"/>
    <property type="molecule type" value="Genomic_DNA"/>
</dbReference>